<dbReference type="PANTHER" id="PTHR34985:SF1">
    <property type="entry name" value="SLR0554 PROTEIN"/>
    <property type="match status" value="1"/>
</dbReference>
<feature type="domain" description="Virulence-associated protein E-like" evidence="1">
    <location>
        <begin position="108"/>
        <end position="333"/>
    </location>
</feature>
<comment type="caution">
    <text evidence="2">The sequence shown here is derived from an EMBL/GenBank/DDBJ whole genome shotgun (WGS) entry which is preliminary data.</text>
</comment>
<dbReference type="Proteomes" id="UP000295710">
    <property type="component" value="Unassembled WGS sequence"/>
</dbReference>
<dbReference type="InterPro" id="IPR007936">
    <property type="entry name" value="VapE-like_dom"/>
</dbReference>
<dbReference type="EMBL" id="SMMX01000009">
    <property type="protein sequence ID" value="TDA21460.1"/>
    <property type="molecule type" value="Genomic_DNA"/>
</dbReference>
<protein>
    <submittedName>
        <fullName evidence="2">Virulence-associated protein E</fullName>
    </submittedName>
</protein>
<keyword evidence="3" id="KW-1185">Reference proteome</keyword>
<accession>A0A4V2WSG1</accession>
<evidence type="ECO:0000313" key="2">
    <source>
        <dbReference type="EMBL" id="TDA21460.1"/>
    </source>
</evidence>
<organism evidence="2 3">
    <name type="scientific">Extibacter muris</name>
    <dbReference type="NCBI Taxonomy" id="1796622"/>
    <lineage>
        <taxon>Bacteria</taxon>
        <taxon>Bacillati</taxon>
        <taxon>Bacillota</taxon>
        <taxon>Clostridia</taxon>
        <taxon>Lachnospirales</taxon>
        <taxon>Lachnospiraceae</taxon>
        <taxon>Extibacter</taxon>
    </lineage>
</organism>
<dbReference type="AlphaFoldDB" id="A0A4V2WSG1"/>
<name>A0A4V2WSG1_9FIRM</name>
<evidence type="ECO:0000259" key="1">
    <source>
        <dbReference type="Pfam" id="PF05272"/>
    </source>
</evidence>
<dbReference type="Pfam" id="PF05272">
    <property type="entry name" value="VapE-like_dom"/>
    <property type="match status" value="1"/>
</dbReference>
<evidence type="ECO:0000313" key="3">
    <source>
        <dbReference type="Proteomes" id="UP000295710"/>
    </source>
</evidence>
<proteinExistence type="predicted"/>
<dbReference type="RefSeq" id="WP_132278407.1">
    <property type="nucleotide sequence ID" value="NZ_JAOBST010000031.1"/>
</dbReference>
<dbReference type="PANTHER" id="PTHR34985">
    <property type="entry name" value="SLR0554 PROTEIN"/>
    <property type="match status" value="1"/>
</dbReference>
<sequence length="431" mass="50236">MLTPEEIRDNLEVTEKGRIRQSIQNCKYVLEHDPCLRGAVCRNEMTCQIDIRKKVPWKRRGVQMTDTDMNNLSLYLEKNYGLTSDRVIAKAIDIVANDNSFHPIIDLLESLKWDGRPRIAGMLTHFFGAENPEYSGEVMKMHMLAAINRLYEPGKKYDIMLCLVGGQGTGKSTFFKYLAIQDEWFTDDVKRLDDKKVYEYLQGHWIVEMSEMNAVANAKSIEETKSFLSRQKDTYRIPYERRAEDRYRQCVFCGTSNDLAFLPFDRTGNRRFGPVKVCPEKAETAIYRDEKGSREYIIQAWAEAMEIYRSGEFLLTFSPDMEDYVKSLQKDFMPEDTQTGMIQAFLDNYEEDYVCSTIIYQEVFHQEGIVPKWQSKEIGDLMDNEITGWEKHGTHRFPGGLGIQRSWKRIRSQKDKDGFVKISEDAELPFE</sequence>
<reference evidence="2 3" key="1">
    <citation type="journal article" date="2016" name="Nat. Microbiol.">
        <title>The Mouse Intestinal Bacterial Collection (miBC) provides host-specific insight into cultured diversity and functional potential of the gut microbiota.</title>
        <authorList>
            <person name="Lagkouvardos I."/>
            <person name="Pukall R."/>
            <person name="Abt B."/>
            <person name="Foesel B.U."/>
            <person name="Meier-Kolthoff J.P."/>
            <person name="Kumar N."/>
            <person name="Bresciani A."/>
            <person name="Martinez I."/>
            <person name="Just S."/>
            <person name="Ziegler C."/>
            <person name="Brugiroux S."/>
            <person name="Garzetti D."/>
            <person name="Wenning M."/>
            <person name="Bui T.P."/>
            <person name="Wang J."/>
            <person name="Hugenholtz F."/>
            <person name="Plugge C.M."/>
            <person name="Peterson D.A."/>
            <person name="Hornef M.W."/>
            <person name="Baines J.F."/>
            <person name="Smidt H."/>
            <person name="Walter J."/>
            <person name="Kristiansen K."/>
            <person name="Nielsen H.B."/>
            <person name="Haller D."/>
            <person name="Overmann J."/>
            <person name="Stecher B."/>
            <person name="Clavel T."/>
        </authorList>
    </citation>
    <scope>NUCLEOTIDE SEQUENCE [LARGE SCALE GENOMIC DNA]</scope>
    <source>
        <strain evidence="2 3">DSM 28560</strain>
    </source>
</reference>
<gene>
    <name evidence="2" type="ORF">E1963_12360</name>
</gene>